<evidence type="ECO:0000256" key="7">
    <source>
        <dbReference type="ARBA" id="ARBA00022777"/>
    </source>
</evidence>
<dbReference type="Gene3D" id="3.30.565.10">
    <property type="entry name" value="Histidine kinase-like ATPase, C-terminal domain"/>
    <property type="match status" value="1"/>
</dbReference>
<feature type="domain" description="Histidine kinase" evidence="12">
    <location>
        <begin position="239"/>
        <end position="440"/>
    </location>
</feature>
<dbReference type="Proteomes" id="UP001239909">
    <property type="component" value="Unassembled WGS sequence"/>
</dbReference>
<dbReference type="PROSITE" id="PS50885">
    <property type="entry name" value="HAMP"/>
    <property type="match status" value="1"/>
</dbReference>
<dbReference type="InterPro" id="IPR036890">
    <property type="entry name" value="HATPase_C_sf"/>
</dbReference>
<comment type="subcellular location">
    <subcellularLocation>
        <location evidence="2">Membrane</location>
    </subcellularLocation>
</comment>
<evidence type="ECO:0000256" key="1">
    <source>
        <dbReference type="ARBA" id="ARBA00000085"/>
    </source>
</evidence>
<keyword evidence="10 11" id="KW-0472">Membrane</keyword>
<accession>A0ABQ6LN67</accession>
<feature type="domain" description="HAMP" evidence="13">
    <location>
        <begin position="180"/>
        <end position="231"/>
    </location>
</feature>
<evidence type="ECO:0000256" key="11">
    <source>
        <dbReference type="SAM" id="Phobius"/>
    </source>
</evidence>
<evidence type="ECO:0000256" key="3">
    <source>
        <dbReference type="ARBA" id="ARBA00012438"/>
    </source>
</evidence>
<evidence type="ECO:0000256" key="10">
    <source>
        <dbReference type="ARBA" id="ARBA00023136"/>
    </source>
</evidence>
<evidence type="ECO:0000256" key="5">
    <source>
        <dbReference type="ARBA" id="ARBA00022679"/>
    </source>
</evidence>
<evidence type="ECO:0000256" key="8">
    <source>
        <dbReference type="ARBA" id="ARBA00022989"/>
    </source>
</evidence>
<dbReference type="GO" id="GO:0016301">
    <property type="term" value="F:kinase activity"/>
    <property type="evidence" value="ECO:0007669"/>
    <property type="project" value="UniProtKB-KW"/>
</dbReference>
<comment type="caution">
    <text evidence="14">The sequence shown here is derived from an EMBL/GenBank/DDBJ whole genome shotgun (WGS) entry which is preliminary data.</text>
</comment>
<keyword evidence="9" id="KW-0902">Two-component regulatory system</keyword>
<dbReference type="PRINTS" id="PR00344">
    <property type="entry name" value="BCTRLSENSOR"/>
</dbReference>
<feature type="transmembrane region" description="Helical" evidence="11">
    <location>
        <begin position="6"/>
        <end position="30"/>
    </location>
</feature>
<proteinExistence type="predicted"/>
<evidence type="ECO:0000256" key="2">
    <source>
        <dbReference type="ARBA" id="ARBA00004370"/>
    </source>
</evidence>
<organism evidence="14 15">
    <name type="scientific">Paralimibaculum aggregatum</name>
    <dbReference type="NCBI Taxonomy" id="3036245"/>
    <lineage>
        <taxon>Bacteria</taxon>
        <taxon>Pseudomonadati</taxon>
        <taxon>Pseudomonadota</taxon>
        <taxon>Alphaproteobacteria</taxon>
        <taxon>Rhodobacterales</taxon>
        <taxon>Paracoccaceae</taxon>
        <taxon>Paralimibaculum</taxon>
    </lineage>
</organism>
<dbReference type="InterPro" id="IPR003594">
    <property type="entry name" value="HATPase_dom"/>
</dbReference>
<evidence type="ECO:0000256" key="4">
    <source>
        <dbReference type="ARBA" id="ARBA00022553"/>
    </source>
</evidence>
<dbReference type="InterPro" id="IPR003660">
    <property type="entry name" value="HAMP_dom"/>
</dbReference>
<dbReference type="PANTHER" id="PTHR45436:SF5">
    <property type="entry name" value="SENSOR HISTIDINE KINASE TRCS"/>
    <property type="match status" value="1"/>
</dbReference>
<evidence type="ECO:0000313" key="14">
    <source>
        <dbReference type="EMBL" id="GMG83906.1"/>
    </source>
</evidence>
<dbReference type="Pfam" id="PF02518">
    <property type="entry name" value="HATPase_c"/>
    <property type="match status" value="1"/>
</dbReference>
<dbReference type="EC" id="2.7.13.3" evidence="3"/>
<dbReference type="EMBL" id="BSYI01000026">
    <property type="protein sequence ID" value="GMG83906.1"/>
    <property type="molecule type" value="Genomic_DNA"/>
</dbReference>
<keyword evidence="8 11" id="KW-1133">Transmembrane helix</keyword>
<dbReference type="InterPro" id="IPR050428">
    <property type="entry name" value="TCS_sensor_his_kinase"/>
</dbReference>
<feature type="transmembrane region" description="Helical" evidence="11">
    <location>
        <begin position="160"/>
        <end position="179"/>
    </location>
</feature>
<gene>
    <name evidence="14" type="ORF">LNKW23_31200</name>
</gene>
<dbReference type="InterPro" id="IPR005467">
    <property type="entry name" value="His_kinase_dom"/>
</dbReference>
<dbReference type="RefSeq" id="WP_285672746.1">
    <property type="nucleotide sequence ID" value="NZ_BSYI01000026.1"/>
</dbReference>
<keyword evidence="7 14" id="KW-0418">Kinase</keyword>
<dbReference type="PROSITE" id="PS50109">
    <property type="entry name" value="HIS_KIN"/>
    <property type="match status" value="1"/>
</dbReference>
<keyword evidence="5" id="KW-0808">Transferase</keyword>
<dbReference type="SMART" id="SM00387">
    <property type="entry name" value="HATPase_c"/>
    <property type="match status" value="1"/>
</dbReference>
<sequence length="440" mass="47336">MRNRSLRVRVLIVAALWITVALGAGGYAIYEVFRASALRQFDLRLEEELALLRVAVARVPEDPGRRMTSPAFSRVYSGHYWQAQAAGAAPVASRSLWDARLPLGQLERNAARLAVAGPAGQRLRMLASRLRTPDGRAWRIAVAADLADLEREMRALRRGLLVPALGLVLALVASAVVMLQTSLGPLRELRRRVRAAQMADRVAPAEDFPSEVAPLVEDLNAMVRKNAMLREKGRVQAASLAHALKTPAAILQNELDKARRGGAIDLQLADEAIARISASAERHLADAAPGAAALPDHERTDAGAVLAEVCRALRRLFPAIRFEEQMASPVALPIPAADLQEILGNLLENAGKWADGRVVARLSAAEGRAELAIADDGPGIPAAMRAEVLEEGVRLDPSVRGSGLGLAIVRDLVERYRGRLTLGEAALGGLEIRVVFPQTD</sequence>
<dbReference type="PANTHER" id="PTHR45436">
    <property type="entry name" value="SENSOR HISTIDINE KINASE YKOH"/>
    <property type="match status" value="1"/>
</dbReference>
<evidence type="ECO:0000256" key="9">
    <source>
        <dbReference type="ARBA" id="ARBA00023012"/>
    </source>
</evidence>
<evidence type="ECO:0000256" key="6">
    <source>
        <dbReference type="ARBA" id="ARBA00022692"/>
    </source>
</evidence>
<keyword evidence="4" id="KW-0597">Phosphoprotein</keyword>
<keyword evidence="15" id="KW-1185">Reference proteome</keyword>
<name>A0ABQ6LN67_9RHOB</name>
<evidence type="ECO:0000259" key="13">
    <source>
        <dbReference type="PROSITE" id="PS50885"/>
    </source>
</evidence>
<protein>
    <recommendedName>
        <fullName evidence="3">histidine kinase</fullName>
        <ecNumber evidence="3">2.7.13.3</ecNumber>
    </recommendedName>
</protein>
<keyword evidence="6 11" id="KW-0812">Transmembrane</keyword>
<comment type="catalytic activity">
    <reaction evidence="1">
        <text>ATP + protein L-histidine = ADP + protein N-phospho-L-histidine.</text>
        <dbReference type="EC" id="2.7.13.3"/>
    </reaction>
</comment>
<evidence type="ECO:0000313" key="15">
    <source>
        <dbReference type="Proteomes" id="UP001239909"/>
    </source>
</evidence>
<dbReference type="InterPro" id="IPR004358">
    <property type="entry name" value="Sig_transdc_His_kin-like_C"/>
</dbReference>
<evidence type="ECO:0000259" key="12">
    <source>
        <dbReference type="PROSITE" id="PS50109"/>
    </source>
</evidence>
<dbReference type="SUPFAM" id="SSF55874">
    <property type="entry name" value="ATPase domain of HSP90 chaperone/DNA topoisomerase II/histidine kinase"/>
    <property type="match status" value="1"/>
</dbReference>
<reference evidence="14 15" key="1">
    <citation type="submission" date="2023-04" db="EMBL/GenBank/DDBJ databases">
        <title>Marinoamorphus aggregata gen. nov., sp. Nov., isolate from tissue of brittle star Ophioplocus japonicus.</title>
        <authorList>
            <person name="Kawano K."/>
            <person name="Sawayama S."/>
            <person name="Nakagawa S."/>
        </authorList>
    </citation>
    <scope>NUCLEOTIDE SEQUENCE [LARGE SCALE GENOMIC DNA]</scope>
    <source>
        <strain evidence="14 15">NKW23</strain>
    </source>
</reference>